<gene>
    <name evidence="2" type="ORF">SAMN04487942_1416</name>
</gene>
<protein>
    <submittedName>
        <fullName evidence="2">Type IX secretion system membrane protein, PorP/SprF family</fullName>
    </submittedName>
</protein>
<feature type="chain" id="PRO_5011783494" evidence="1">
    <location>
        <begin position="21"/>
        <end position="331"/>
    </location>
</feature>
<name>A0A1H8KZH6_9FLAO</name>
<keyword evidence="1" id="KW-0732">Signal</keyword>
<dbReference type="Pfam" id="PF11751">
    <property type="entry name" value="PorP_SprF"/>
    <property type="match status" value="1"/>
</dbReference>
<dbReference type="EMBL" id="FODN01000002">
    <property type="protein sequence ID" value="SEN97798.1"/>
    <property type="molecule type" value="Genomic_DNA"/>
</dbReference>
<sequence>MKIKIAAFILLLSFSLTVKAQDPIFTQYFMVPETLNPGFTGFLETTKAGILHRTQWPDLNFRVDTDYGFMNTWLENANSGVGISVLNHREKFTDYNFTQVNLNYAYRVQLNDEWFFRPAIEVGFGNKSFGFQNIILEDQINIGLGTINPSSVDPLLLNEKVRFFDFSAGMLFNNENAWFGLSLKHLNKPNISFSTIGNVPLEMFFSANAGYEFKLGDYIDITALPYETRLLLTSNYMTQGEYSRFDLGTGLVFEKFFFGASLATNPGKKTDKSHFLTSINAFGGLQYEHFKFGYSYDFNTSKIGKTGGIFELSVIYQFDLEVKCFGCPNYY</sequence>
<dbReference type="STRING" id="604089.SAMN04487942_1416"/>
<proteinExistence type="predicted"/>
<accession>A0A1H8KZH6</accession>
<evidence type="ECO:0000256" key="1">
    <source>
        <dbReference type="SAM" id="SignalP"/>
    </source>
</evidence>
<dbReference type="RefSeq" id="WP_091168228.1">
    <property type="nucleotide sequence ID" value="NZ_CBCSFM010000002.1"/>
</dbReference>
<dbReference type="AlphaFoldDB" id="A0A1H8KZH6"/>
<dbReference type="Proteomes" id="UP000198657">
    <property type="component" value="Unassembled WGS sequence"/>
</dbReference>
<organism evidence="2 3">
    <name type="scientific">Flavobacterium sinopsychrotolerans</name>
    <dbReference type="NCBI Taxonomy" id="604089"/>
    <lineage>
        <taxon>Bacteria</taxon>
        <taxon>Pseudomonadati</taxon>
        <taxon>Bacteroidota</taxon>
        <taxon>Flavobacteriia</taxon>
        <taxon>Flavobacteriales</taxon>
        <taxon>Flavobacteriaceae</taxon>
        <taxon>Flavobacterium</taxon>
    </lineage>
</organism>
<feature type="signal peptide" evidence="1">
    <location>
        <begin position="1"/>
        <end position="20"/>
    </location>
</feature>
<dbReference type="OrthoDB" id="1186563at2"/>
<dbReference type="NCBIfam" id="TIGR03519">
    <property type="entry name" value="T9SS_PorP_fam"/>
    <property type="match status" value="1"/>
</dbReference>
<dbReference type="InterPro" id="IPR019861">
    <property type="entry name" value="PorP/SprF_Bacteroidetes"/>
</dbReference>
<reference evidence="3" key="1">
    <citation type="submission" date="2016-10" db="EMBL/GenBank/DDBJ databases">
        <authorList>
            <person name="Varghese N."/>
            <person name="Submissions S."/>
        </authorList>
    </citation>
    <scope>NUCLEOTIDE SEQUENCE [LARGE SCALE GENOMIC DNA]</scope>
    <source>
        <strain evidence="3">CGMCC 1.8704</strain>
    </source>
</reference>
<evidence type="ECO:0000313" key="3">
    <source>
        <dbReference type="Proteomes" id="UP000198657"/>
    </source>
</evidence>
<evidence type="ECO:0000313" key="2">
    <source>
        <dbReference type="EMBL" id="SEN97798.1"/>
    </source>
</evidence>
<keyword evidence="3" id="KW-1185">Reference proteome</keyword>